<keyword evidence="1" id="KW-0614">Plasmid</keyword>
<dbReference type="RefSeq" id="WP_027462758.1">
    <property type="nucleotide sequence ID" value="NZ_CP021084.1"/>
</dbReference>
<dbReference type="Proteomes" id="UP000259030">
    <property type="component" value="Plasmid pDFI3"/>
</dbReference>
<geneLocation type="plasmid" evidence="2">
    <name>pdfi3</name>
</geneLocation>
<gene>
    <name evidence="1" type="ORF">DFI_19150</name>
</gene>
<reference evidence="1 2" key="1">
    <citation type="submission" date="2017-05" db="EMBL/GenBank/DDBJ databases">
        <title>The complete genome sequence of Deinococcus ficus isolated from the rhizosphere of the Ficus religiosa L. in Taiwan.</title>
        <authorList>
            <person name="Wu K.-M."/>
            <person name="Liao T.-L."/>
            <person name="Liu Y.-M."/>
            <person name="Young C.-C."/>
            <person name="Tsai S.-F."/>
        </authorList>
    </citation>
    <scope>NUCLEOTIDE SEQUENCE [LARGE SCALE GENOMIC DNA]</scope>
    <source>
        <strain evidence="1 2">CC-FR2-10</strain>
        <plasmid evidence="2">pdfi3</plasmid>
    </source>
</reference>
<name>A0A221T395_9DEIO</name>
<evidence type="ECO:0000313" key="2">
    <source>
        <dbReference type="Proteomes" id="UP000259030"/>
    </source>
</evidence>
<evidence type="ECO:0000313" key="1">
    <source>
        <dbReference type="EMBL" id="ASN83316.1"/>
    </source>
</evidence>
<dbReference type="AlphaFoldDB" id="A0A221T395"/>
<protein>
    <submittedName>
        <fullName evidence="1">Uncharacterized protein</fullName>
    </submittedName>
</protein>
<dbReference type="KEGG" id="dfc:DFI_19150"/>
<sequence>MILPDLAAISTAYGFTHFTAPHSSVALIVSVRELHACLLADALDARQEAEVPAAQGGTVRLTYRAAEPGGYRLDMVEFTWVRPGQPGQDVESLRGWALTLISVEDFGGHRALLAAALRRGDRPQTPVKVRAWAGQTLVEAGTTSLTLPVPLDQLTRALQAPWEERHWTGGLRGIDLFDMGGEDGGMACWAVQVPYQRAGSWSATPSELILGLSDLRHDPKFADLTPSP</sequence>
<accession>A0A221T395</accession>
<organism evidence="1 2">
    <name type="scientific">Deinococcus ficus</name>
    <dbReference type="NCBI Taxonomy" id="317577"/>
    <lineage>
        <taxon>Bacteria</taxon>
        <taxon>Thermotogati</taxon>
        <taxon>Deinococcota</taxon>
        <taxon>Deinococci</taxon>
        <taxon>Deinococcales</taxon>
        <taxon>Deinococcaceae</taxon>
        <taxon>Deinococcus</taxon>
    </lineage>
</organism>
<keyword evidence="2" id="KW-1185">Reference proteome</keyword>
<proteinExistence type="predicted"/>
<dbReference type="EMBL" id="CP021084">
    <property type="protein sequence ID" value="ASN83316.1"/>
    <property type="molecule type" value="Genomic_DNA"/>
</dbReference>